<reference evidence="2" key="1">
    <citation type="submission" date="2023-12" db="EMBL/GenBank/DDBJ databases">
        <authorList>
            <person name="Brown T."/>
        </authorList>
    </citation>
    <scope>NUCLEOTIDE SEQUENCE</scope>
</reference>
<accession>A0ABP0A6R6</accession>
<protein>
    <submittedName>
        <fullName evidence="2">Uncharacterized protein</fullName>
    </submittedName>
</protein>
<evidence type="ECO:0000313" key="3">
    <source>
        <dbReference type="Proteomes" id="UP001314169"/>
    </source>
</evidence>
<proteinExistence type="predicted"/>
<evidence type="ECO:0000256" key="1">
    <source>
        <dbReference type="SAM" id="MobiDB-lite"/>
    </source>
</evidence>
<feature type="region of interest" description="Disordered" evidence="1">
    <location>
        <begin position="81"/>
        <end position="100"/>
    </location>
</feature>
<dbReference type="Proteomes" id="UP001314169">
    <property type="component" value="Chromosome 5"/>
</dbReference>
<feature type="compositionally biased region" description="Polar residues" evidence="1">
    <location>
        <begin position="54"/>
        <end position="64"/>
    </location>
</feature>
<dbReference type="EMBL" id="OY882862">
    <property type="protein sequence ID" value="CAK6445463.1"/>
    <property type="molecule type" value="Genomic_DNA"/>
</dbReference>
<organism evidence="2 3">
    <name type="scientific">Pipistrellus nathusii</name>
    <name type="common">Nathusius' pipistrelle</name>
    <dbReference type="NCBI Taxonomy" id="59473"/>
    <lineage>
        <taxon>Eukaryota</taxon>
        <taxon>Metazoa</taxon>
        <taxon>Chordata</taxon>
        <taxon>Craniata</taxon>
        <taxon>Vertebrata</taxon>
        <taxon>Euteleostomi</taxon>
        <taxon>Mammalia</taxon>
        <taxon>Eutheria</taxon>
        <taxon>Laurasiatheria</taxon>
        <taxon>Chiroptera</taxon>
        <taxon>Yangochiroptera</taxon>
        <taxon>Vespertilionidae</taxon>
        <taxon>Pipistrellus</taxon>
    </lineage>
</organism>
<evidence type="ECO:0000313" key="2">
    <source>
        <dbReference type="EMBL" id="CAK6445463.1"/>
    </source>
</evidence>
<name>A0ABP0A6R6_PIPNA</name>
<feature type="region of interest" description="Disordered" evidence="1">
    <location>
        <begin position="1"/>
        <end position="22"/>
    </location>
</feature>
<gene>
    <name evidence="2" type="ORF">MPIPNATIZW_LOCUS13769</name>
</gene>
<keyword evidence="3" id="KW-1185">Reference proteome</keyword>
<sequence length="100" mass="10478">MPQNDAELPSLATQKHPAQTMGGPHLSTCHILQGLCVLLILLEDGPQNARGESAGSNSVHSQSPIPHLHLSAQAGKGLLQGKLRVAPPNTPPSLWLSLIS</sequence>
<feature type="region of interest" description="Disordered" evidence="1">
    <location>
        <begin position="47"/>
        <end position="71"/>
    </location>
</feature>